<evidence type="ECO:0000256" key="1">
    <source>
        <dbReference type="SAM" id="Phobius"/>
    </source>
</evidence>
<name>A0ABQ8S3H4_PERAM</name>
<dbReference type="Proteomes" id="UP001148838">
    <property type="component" value="Unassembled WGS sequence"/>
</dbReference>
<keyword evidence="3" id="KW-1185">Reference proteome</keyword>
<evidence type="ECO:0000313" key="2">
    <source>
        <dbReference type="EMBL" id="KAJ4428431.1"/>
    </source>
</evidence>
<reference evidence="2 3" key="1">
    <citation type="journal article" date="2022" name="Allergy">
        <title>Genome assembly and annotation of Periplaneta americana reveal a comprehensive cockroach allergen profile.</title>
        <authorList>
            <person name="Wang L."/>
            <person name="Xiong Q."/>
            <person name="Saelim N."/>
            <person name="Wang L."/>
            <person name="Nong W."/>
            <person name="Wan A.T."/>
            <person name="Shi M."/>
            <person name="Liu X."/>
            <person name="Cao Q."/>
            <person name="Hui J.H.L."/>
            <person name="Sookrung N."/>
            <person name="Leung T.F."/>
            <person name="Tungtrongchitr A."/>
            <person name="Tsui S.K.W."/>
        </authorList>
    </citation>
    <scope>NUCLEOTIDE SEQUENCE [LARGE SCALE GENOMIC DNA]</scope>
    <source>
        <strain evidence="2">PWHHKU_190912</strain>
    </source>
</reference>
<protein>
    <submittedName>
        <fullName evidence="2">Uncharacterized protein</fullName>
    </submittedName>
</protein>
<evidence type="ECO:0000313" key="3">
    <source>
        <dbReference type="Proteomes" id="UP001148838"/>
    </source>
</evidence>
<comment type="caution">
    <text evidence="2">The sequence shown here is derived from an EMBL/GenBank/DDBJ whole genome shotgun (WGS) entry which is preliminary data.</text>
</comment>
<feature type="transmembrane region" description="Helical" evidence="1">
    <location>
        <begin position="101"/>
        <end position="125"/>
    </location>
</feature>
<keyword evidence="1" id="KW-1133">Transmembrane helix</keyword>
<keyword evidence="1" id="KW-0812">Transmembrane</keyword>
<proteinExistence type="predicted"/>
<dbReference type="EMBL" id="JAJSOF020000037">
    <property type="protein sequence ID" value="KAJ4428431.1"/>
    <property type="molecule type" value="Genomic_DNA"/>
</dbReference>
<accession>A0ABQ8S3H4</accession>
<gene>
    <name evidence="2" type="ORF">ANN_24468</name>
</gene>
<organism evidence="2 3">
    <name type="scientific">Periplaneta americana</name>
    <name type="common">American cockroach</name>
    <name type="synonym">Blatta americana</name>
    <dbReference type="NCBI Taxonomy" id="6978"/>
    <lineage>
        <taxon>Eukaryota</taxon>
        <taxon>Metazoa</taxon>
        <taxon>Ecdysozoa</taxon>
        <taxon>Arthropoda</taxon>
        <taxon>Hexapoda</taxon>
        <taxon>Insecta</taxon>
        <taxon>Pterygota</taxon>
        <taxon>Neoptera</taxon>
        <taxon>Polyneoptera</taxon>
        <taxon>Dictyoptera</taxon>
        <taxon>Blattodea</taxon>
        <taxon>Blattoidea</taxon>
        <taxon>Blattidae</taxon>
        <taxon>Blattinae</taxon>
        <taxon>Periplaneta</taxon>
    </lineage>
</organism>
<sequence>MTSLMLHRCRTGAINLQSIDSSSSFVPYFRCNVTSLMPPDRYSASSYDERVMERRKIPSVPLLFHRMMTQNICMEISYVLRIEITTFRFSFQYRKLIDFRILKLACLKGVYVLFIIATITALQIAPNRTFDFRQFIKPMNLNRIITKIVKINLATQRSVASVEQFHFGAEVTIHAVNHRNFLNSERFIELTLRNARLFESSWKFRNENLASIMGPIQHCDELGSYDFGSGAWETSNTNGLLNRHISLSIAVTSEKFSWKENASNEAWIHMTGRVNNKKIRYWCSQNPHRVQESPFHNRKFRVWCTVSTRRIIGPIFYE</sequence>
<keyword evidence="1" id="KW-0472">Membrane</keyword>